<keyword evidence="9" id="KW-1185">Reference proteome</keyword>
<feature type="domain" description="IF140/IFT172/WDR19 TPR" evidence="7">
    <location>
        <begin position="1"/>
        <end position="241"/>
    </location>
</feature>
<dbReference type="InterPro" id="IPR056156">
    <property type="entry name" value="TPR_IF140_C"/>
</dbReference>
<keyword evidence="4" id="KW-0969">Cilium</keyword>
<proteinExistence type="predicted"/>
<dbReference type="EMBL" id="JAIPUX010000026">
    <property type="protein sequence ID" value="KAH0631858.1"/>
    <property type="molecule type" value="Genomic_DNA"/>
</dbReference>
<dbReference type="Pfam" id="PF24760">
    <property type="entry name" value="TPR_IF140_C"/>
    <property type="match status" value="1"/>
</dbReference>
<comment type="subcellular location">
    <subcellularLocation>
        <location evidence="1">Cell projection</location>
        <location evidence="1">Cilium</location>
    </subcellularLocation>
</comment>
<evidence type="ECO:0000256" key="5">
    <source>
        <dbReference type="ARBA" id="ARBA00023273"/>
    </source>
</evidence>
<gene>
    <name evidence="8" type="ORF">JD844_019740</name>
</gene>
<dbReference type="PANTHER" id="PTHR15722:SF7">
    <property type="entry name" value="INTRAFLAGELLAR TRANSPORT PROTEIN 140 HOMOLOG"/>
    <property type="match status" value="1"/>
</dbReference>
<keyword evidence="3" id="KW-0677">Repeat</keyword>
<protein>
    <recommendedName>
        <fullName evidence="10">Intraflagellar transport 140</fullName>
    </recommendedName>
</protein>
<organism evidence="8 9">
    <name type="scientific">Phrynosoma platyrhinos</name>
    <name type="common">Desert horned lizard</name>
    <dbReference type="NCBI Taxonomy" id="52577"/>
    <lineage>
        <taxon>Eukaryota</taxon>
        <taxon>Metazoa</taxon>
        <taxon>Chordata</taxon>
        <taxon>Craniata</taxon>
        <taxon>Vertebrata</taxon>
        <taxon>Euteleostomi</taxon>
        <taxon>Lepidosauria</taxon>
        <taxon>Squamata</taxon>
        <taxon>Bifurcata</taxon>
        <taxon>Unidentata</taxon>
        <taxon>Episquamata</taxon>
        <taxon>Toxicofera</taxon>
        <taxon>Iguania</taxon>
        <taxon>Phrynosomatidae</taxon>
        <taxon>Phrynosomatinae</taxon>
        <taxon>Phrynosoma</taxon>
    </lineage>
</organism>
<evidence type="ECO:0000259" key="6">
    <source>
        <dbReference type="Pfam" id="PF24760"/>
    </source>
</evidence>
<reference evidence="8 9" key="1">
    <citation type="journal article" date="2022" name="Gigascience">
        <title>A chromosome-level genome assembly and annotation of the desert horned lizard, Phrynosoma platyrhinos, provides insight into chromosomal rearrangements among reptiles.</title>
        <authorList>
            <person name="Koochekian N."/>
            <person name="Ascanio A."/>
            <person name="Farleigh K."/>
            <person name="Card D.C."/>
            <person name="Schield D.R."/>
            <person name="Castoe T.A."/>
            <person name="Jezkova T."/>
        </authorList>
    </citation>
    <scope>NUCLEOTIDE SEQUENCE [LARGE SCALE GENOMIC DNA]</scope>
    <source>
        <strain evidence="8">NK-2021</strain>
    </source>
</reference>
<evidence type="ECO:0000259" key="7">
    <source>
        <dbReference type="Pfam" id="PF24762"/>
    </source>
</evidence>
<sequence length="612" mass="70523">MARMCVKTRRLDVAKVCLGNMSHARGAKALREAEQEPEEEARVAMLAIQLGMLEDAEQLYKQCKRYDLLNKFYQASDQWQKAMEVAEAHDRVHLRTTYYNYAKHLEATAERSLALTYYEKSDTHKFEVPRMLSEDLQALESYVNKMKDKGLWKWWAQYLEGQADMEAALKYYELAQDYFSMVRIHCFLGNIQKAADIANATGNWAASYHVARQYESHDDIKQAVHFYTRAQAFNNAIRLCKAGHLSKALELAFTTEQFAALQLIAEDLDEKSDPALLARCSDFFIEHGQYEKAVELLLAAKKYQDALQLCLAQNLTITEDMAEKMTISKDSKELSEDSRRELLEQIADCCMRQGNYHMATKKYTQAGNKLKAMRALLKSGDTEKIVFFAGVSRQREIYIMAANYLQSLDWRKDPEIMKNIISFYTKGRALDLLAGFYDACAQVEVDEYQNYEKALGALTEAYKCLSKAKTRSPVEQESRLALLHSKMALVKRFIQARRLYSEDPKEAARQCELLLGEPELDSAIRLGDILGFLVQHHLQVQEFQMAYRYLEEMRKKIPCVNLSYYVNQQTVEAVHRGLGIPLSRNPVPERIRHNSMEEKEVEEDVADEVEAF</sequence>
<evidence type="ECO:0000256" key="2">
    <source>
        <dbReference type="ARBA" id="ARBA00022574"/>
    </source>
</evidence>
<dbReference type="Gene3D" id="1.25.40.470">
    <property type="match status" value="1"/>
</dbReference>
<evidence type="ECO:0000256" key="3">
    <source>
        <dbReference type="ARBA" id="ARBA00022737"/>
    </source>
</evidence>
<keyword evidence="5" id="KW-0966">Cell projection</keyword>
<dbReference type="SUPFAM" id="SSF48452">
    <property type="entry name" value="TPR-like"/>
    <property type="match status" value="2"/>
</dbReference>
<dbReference type="Proteomes" id="UP000826234">
    <property type="component" value="Unassembled WGS sequence"/>
</dbReference>
<comment type="caution">
    <text evidence="8">The sequence shown here is derived from an EMBL/GenBank/DDBJ whole genome shotgun (WGS) entry which is preliminary data.</text>
</comment>
<evidence type="ECO:0008006" key="10">
    <source>
        <dbReference type="Google" id="ProtNLM"/>
    </source>
</evidence>
<dbReference type="PANTHER" id="PTHR15722">
    <property type="entry name" value="IFT140/172-RELATED"/>
    <property type="match status" value="1"/>
</dbReference>
<evidence type="ECO:0000256" key="1">
    <source>
        <dbReference type="ARBA" id="ARBA00004138"/>
    </source>
</evidence>
<feature type="domain" description="IF140 C-terminal TPR" evidence="6">
    <location>
        <begin position="431"/>
        <end position="554"/>
    </location>
</feature>
<keyword evidence="2" id="KW-0853">WD repeat</keyword>
<evidence type="ECO:0000313" key="8">
    <source>
        <dbReference type="EMBL" id="KAH0631858.1"/>
    </source>
</evidence>
<dbReference type="InterPro" id="IPR011990">
    <property type="entry name" value="TPR-like_helical_dom_sf"/>
</dbReference>
<evidence type="ECO:0000256" key="4">
    <source>
        <dbReference type="ARBA" id="ARBA00023069"/>
    </source>
</evidence>
<dbReference type="InterPro" id="IPR056168">
    <property type="entry name" value="TPR_IF140/IFT172/WDR19"/>
</dbReference>
<dbReference type="Pfam" id="PF24762">
    <property type="entry name" value="TPR_IF140-IFT172"/>
    <property type="match status" value="1"/>
</dbReference>
<name>A0ABQ7TQA6_PHRPL</name>
<evidence type="ECO:0000313" key="9">
    <source>
        <dbReference type="Proteomes" id="UP000826234"/>
    </source>
</evidence>
<accession>A0ABQ7TQA6</accession>